<evidence type="ECO:0000313" key="2">
    <source>
        <dbReference type="EMBL" id="KAK8965338.1"/>
    </source>
</evidence>
<accession>A0ABR2MME9</accession>
<comment type="caution">
    <text evidence="2">The sequence shown here is derived from an EMBL/GenBank/DDBJ whole genome shotgun (WGS) entry which is preliminary data.</text>
</comment>
<organism evidence="2 3">
    <name type="scientific">Platanthera guangdongensis</name>
    <dbReference type="NCBI Taxonomy" id="2320717"/>
    <lineage>
        <taxon>Eukaryota</taxon>
        <taxon>Viridiplantae</taxon>
        <taxon>Streptophyta</taxon>
        <taxon>Embryophyta</taxon>
        <taxon>Tracheophyta</taxon>
        <taxon>Spermatophyta</taxon>
        <taxon>Magnoliopsida</taxon>
        <taxon>Liliopsida</taxon>
        <taxon>Asparagales</taxon>
        <taxon>Orchidaceae</taxon>
        <taxon>Orchidoideae</taxon>
        <taxon>Orchideae</taxon>
        <taxon>Orchidinae</taxon>
        <taxon>Platanthera</taxon>
    </lineage>
</organism>
<feature type="signal peptide" evidence="1">
    <location>
        <begin position="1"/>
        <end position="20"/>
    </location>
</feature>
<dbReference type="Proteomes" id="UP001412067">
    <property type="component" value="Unassembled WGS sequence"/>
</dbReference>
<keyword evidence="3" id="KW-1185">Reference proteome</keyword>
<dbReference type="EMBL" id="JBBWWR010000006">
    <property type="protein sequence ID" value="KAK8965338.1"/>
    <property type="molecule type" value="Genomic_DNA"/>
</dbReference>
<sequence length="83" mass="8992">MKPALAHLIRLLGRVRVCLPTHLALPGECLVKQTLDNLLPFAWSECGPALRLAPLGVARTGRVALVRESGVDSKHLRGFSLTL</sequence>
<reference evidence="2 3" key="1">
    <citation type="journal article" date="2022" name="Nat. Plants">
        <title>Genomes of leafy and leafless Platanthera orchids illuminate the evolution of mycoheterotrophy.</title>
        <authorList>
            <person name="Li M.H."/>
            <person name="Liu K.W."/>
            <person name="Li Z."/>
            <person name="Lu H.C."/>
            <person name="Ye Q.L."/>
            <person name="Zhang D."/>
            <person name="Wang J.Y."/>
            <person name="Li Y.F."/>
            <person name="Zhong Z.M."/>
            <person name="Liu X."/>
            <person name="Yu X."/>
            <person name="Liu D.K."/>
            <person name="Tu X.D."/>
            <person name="Liu B."/>
            <person name="Hao Y."/>
            <person name="Liao X.Y."/>
            <person name="Jiang Y.T."/>
            <person name="Sun W.H."/>
            <person name="Chen J."/>
            <person name="Chen Y.Q."/>
            <person name="Ai Y."/>
            <person name="Zhai J.W."/>
            <person name="Wu S.S."/>
            <person name="Zhou Z."/>
            <person name="Hsiao Y.Y."/>
            <person name="Wu W.L."/>
            <person name="Chen Y.Y."/>
            <person name="Lin Y.F."/>
            <person name="Hsu J.L."/>
            <person name="Li C.Y."/>
            <person name="Wang Z.W."/>
            <person name="Zhao X."/>
            <person name="Zhong W.Y."/>
            <person name="Ma X.K."/>
            <person name="Ma L."/>
            <person name="Huang J."/>
            <person name="Chen G.Z."/>
            <person name="Huang M.Z."/>
            <person name="Huang L."/>
            <person name="Peng D.H."/>
            <person name="Luo Y.B."/>
            <person name="Zou S.Q."/>
            <person name="Chen S.P."/>
            <person name="Lan S."/>
            <person name="Tsai W.C."/>
            <person name="Van de Peer Y."/>
            <person name="Liu Z.J."/>
        </authorList>
    </citation>
    <scope>NUCLEOTIDE SEQUENCE [LARGE SCALE GENOMIC DNA]</scope>
    <source>
        <strain evidence="2">Lor288</strain>
    </source>
</reference>
<feature type="chain" id="PRO_5046066712" description="Secreted protein" evidence="1">
    <location>
        <begin position="21"/>
        <end position="83"/>
    </location>
</feature>
<evidence type="ECO:0000256" key="1">
    <source>
        <dbReference type="SAM" id="SignalP"/>
    </source>
</evidence>
<protein>
    <recommendedName>
        <fullName evidence="4">Secreted protein</fullName>
    </recommendedName>
</protein>
<keyword evidence="1" id="KW-0732">Signal</keyword>
<proteinExistence type="predicted"/>
<name>A0ABR2MME9_9ASPA</name>
<evidence type="ECO:0008006" key="4">
    <source>
        <dbReference type="Google" id="ProtNLM"/>
    </source>
</evidence>
<gene>
    <name evidence="2" type="ORF">KSP40_PGU018316</name>
</gene>
<evidence type="ECO:0000313" key="3">
    <source>
        <dbReference type="Proteomes" id="UP001412067"/>
    </source>
</evidence>